<dbReference type="PANTHER" id="PTHR32035">
    <property type="entry name" value="AURORA KINASE A-INTERACTING PROTEIN"/>
    <property type="match status" value="1"/>
</dbReference>
<evidence type="ECO:0000259" key="5">
    <source>
        <dbReference type="SMART" id="SM01155"/>
    </source>
</evidence>
<organism evidence="6 7">
    <name type="scientific">Sphenodon punctatus</name>
    <name type="common">Tuatara</name>
    <name type="synonym">Hatteria punctata</name>
    <dbReference type="NCBI Taxonomy" id="8508"/>
    <lineage>
        <taxon>Eukaryota</taxon>
        <taxon>Metazoa</taxon>
        <taxon>Chordata</taxon>
        <taxon>Craniata</taxon>
        <taxon>Vertebrata</taxon>
        <taxon>Euteleostomi</taxon>
        <taxon>Lepidosauria</taxon>
        <taxon>Sphenodontia</taxon>
        <taxon>Sphenodontidae</taxon>
        <taxon>Sphenodon</taxon>
    </lineage>
</organism>
<dbReference type="Ensembl" id="ENSSPUT00000023423.1">
    <property type="protein sequence ID" value="ENSSPUP00000021978.1"/>
    <property type="gene ID" value="ENSSPUG00000016876.1"/>
</dbReference>
<dbReference type="GeneTree" id="ENSGT00390000012802"/>
<evidence type="ECO:0000313" key="7">
    <source>
        <dbReference type="Proteomes" id="UP000694392"/>
    </source>
</evidence>
<name>A0A8D0HP61_SPHPU</name>
<feature type="domain" description="Ribosomal protein mS38 C-terminal" evidence="5">
    <location>
        <begin position="128"/>
        <end position="161"/>
    </location>
</feature>
<proteinExistence type="inferred from homology"/>
<evidence type="ECO:0000256" key="1">
    <source>
        <dbReference type="ARBA" id="ARBA00004173"/>
    </source>
</evidence>
<protein>
    <recommendedName>
        <fullName evidence="4">Small ribosomal subunit protein mS38</fullName>
    </recommendedName>
</protein>
<evidence type="ECO:0000256" key="3">
    <source>
        <dbReference type="ARBA" id="ARBA00035647"/>
    </source>
</evidence>
<dbReference type="Proteomes" id="UP000694392">
    <property type="component" value="Unplaced"/>
</dbReference>
<keyword evidence="2" id="KW-0496">Mitochondrion</keyword>
<dbReference type="PANTHER" id="PTHR32035:SF3">
    <property type="entry name" value="SMALL RIBOSOMAL SUBUNIT PROTEIN MS38"/>
    <property type="match status" value="1"/>
</dbReference>
<dbReference type="OMA" id="GWTTPKI"/>
<reference evidence="6" key="2">
    <citation type="submission" date="2025-09" db="UniProtKB">
        <authorList>
            <consortium name="Ensembl"/>
        </authorList>
    </citation>
    <scope>IDENTIFICATION</scope>
</reference>
<comment type="similarity">
    <text evidence="3">Belongs to the mitochondrion-specific ribosomal protein mS38 family.</text>
</comment>
<dbReference type="GO" id="GO:0045862">
    <property type="term" value="P:positive regulation of proteolysis"/>
    <property type="evidence" value="ECO:0007669"/>
    <property type="project" value="Ensembl"/>
</dbReference>
<reference evidence="6" key="1">
    <citation type="submission" date="2025-08" db="UniProtKB">
        <authorList>
            <consortium name="Ensembl"/>
        </authorList>
    </citation>
    <scope>IDENTIFICATION</scope>
</reference>
<dbReference type="GO" id="GO:0005654">
    <property type="term" value="C:nucleoplasm"/>
    <property type="evidence" value="ECO:0007669"/>
    <property type="project" value="Ensembl"/>
</dbReference>
<dbReference type="GO" id="GO:0005759">
    <property type="term" value="C:mitochondrial matrix"/>
    <property type="evidence" value="ECO:0007669"/>
    <property type="project" value="Ensembl"/>
</dbReference>
<dbReference type="InterPro" id="IPR013177">
    <property type="entry name" value="Ribosomal_mS38_C"/>
</dbReference>
<sequence>MWISRLTSQLAKASRFTGHFLPRPVSSILCSSATLANYSTHPSSKNGAHPQHGHTLDLELEEMLVPRKMSISPLESWLTVRYSLPKVEIINVHEKIGYEPTHQYDCPPSEVEADVEEGGGEHISNQVECKNVLKYRRRKMNRHRYKKLLKRTKFVRRKIKNIRRVKRQARFEQDLKRIWLKAGLKEPAEGWNLPKIYLRNVKS</sequence>
<dbReference type="AlphaFoldDB" id="A0A8D0HP61"/>
<comment type="subcellular location">
    <subcellularLocation>
        <location evidence="1">Mitochondrion</location>
    </subcellularLocation>
</comment>
<accession>A0A8D0HP61</accession>
<dbReference type="Pfam" id="PF08213">
    <property type="entry name" value="COX24_C"/>
    <property type="match status" value="1"/>
</dbReference>
<evidence type="ECO:0000256" key="4">
    <source>
        <dbReference type="ARBA" id="ARBA00035682"/>
    </source>
</evidence>
<gene>
    <name evidence="6" type="primary">AURKAIP1</name>
</gene>
<keyword evidence="7" id="KW-1185">Reference proteome</keyword>
<evidence type="ECO:0000256" key="2">
    <source>
        <dbReference type="ARBA" id="ARBA00023128"/>
    </source>
</evidence>
<evidence type="ECO:0000313" key="6">
    <source>
        <dbReference type="Ensembl" id="ENSSPUP00000021978.1"/>
    </source>
</evidence>
<dbReference type="SMART" id="SM01155">
    <property type="entry name" value="DUF1713"/>
    <property type="match status" value="1"/>
</dbReference>